<proteinExistence type="predicted"/>
<accession>A0AAW4QBG4</accession>
<dbReference type="AlphaFoldDB" id="A0AAW4QBG4"/>
<dbReference type="Proteomes" id="UP001189303">
    <property type="component" value="Unassembled WGS sequence"/>
</dbReference>
<reference evidence="1 3" key="2">
    <citation type="submission" date="2023-07" db="EMBL/GenBank/DDBJ databases">
        <authorList>
            <person name="Peeters C."/>
        </authorList>
    </citation>
    <scope>NUCLEOTIDE SEQUENCE [LARGE SCALE GENOMIC DNA]</scope>
    <source>
        <strain evidence="1 3">R-38712</strain>
    </source>
</reference>
<dbReference type="EMBL" id="QGBI01000024">
    <property type="protein sequence ID" value="MBX3892353.1"/>
    <property type="molecule type" value="Genomic_DNA"/>
</dbReference>
<sequence length="65" mass="7334">MKLEEVVVDAIAQALLKRFDKLSRPSVVAVMSMPATAVGHEFKKALRDELKKRRRTAKGRRLKSA</sequence>
<gene>
    <name evidence="2" type="ORF">DEE74_21020</name>
    <name evidence="1" type="ORF">R38712_04409</name>
</gene>
<dbReference type="RefSeq" id="WP_012762986.1">
    <property type="nucleotide sequence ID" value="NZ_CATWFT010000019.1"/>
</dbReference>
<organism evidence="2 4">
    <name type="scientific">Ralstonia pickettii</name>
    <name type="common">Burkholderia pickettii</name>
    <dbReference type="NCBI Taxonomy" id="329"/>
    <lineage>
        <taxon>Bacteria</taxon>
        <taxon>Pseudomonadati</taxon>
        <taxon>Pseudomonadota</taxon>
        <taxon>Betaproteobacteria</taxon>
        <taxon>Burkholderiales</taxon>
        <taxon>Burkholderiaceae</taxon>
        <taxon>Ralstonia</taxon>
    </lineage>
</organism>
<reference evidence="2" key="1">
    <citation type="submission" date="2018-06" db="EMBL/GenBank/DDBJ databases">
        <authorList>
            <person name="O'Rourke A."/>
        </authorList>
    </citation>
    <scope>NUCLEOTIDE SEQUENCE</scope>
    <source>
        <strain evidence="2">132550021-3</strain>
    </source>
</reference>
<keyword evidence="3" id="KW-1185">Reference proteome</keyword>
<evidence type="ECO:0000313" key="1">
    <source>
        <dbReference type="EMBL" id="CAJ0730522.1"/>
    </source>
</evidence>
<protein>
    <recommendedName>
        <fullName evidence="5">AMP-binding enzyme C-terminal domain-containing protein</fullName>
    </recommendedName>
</protein>
<evidence type="ECO:0000313" key="2">
    <source>
        <dbReference type="EMBL" id="MBX3892353.1"/>
    </source>
</evidence>
<dbReference type="EMBL" id="CATWFT010000019">
    <property type="protein sequence ID" value="CAJ0730522.1"/>
    <property type="molecule type" value="Genomic_DNA"/>
</dbReference>
<evidence type="ECO:0000313" key="4">
    <source>
        <dbReference type="Proteomes" id="UP001199322"/>
    </source>
</evidence>
<name>A0AAW4QBG4_RALPI</name>
<comment type="caution">
    <text evidence="2">The sequence shown here is derived from an EMBL/GenBank/DDBJ whole genome shotgun (WGS) entry which is preliminary data.</text>
</comment>
<evidence type="ECO:0008006" key="5">
    <source>
        <dbReference type="Google" id="ProtNLM"/>
    </source>
</evidence>
<evidence type="ECO:0000313" key="3">
    <source>
        <dbReference type="Proteomes" id="UP001189303"/>
    </source>
</evidence>
<dbReference type="Proteomes" id="UP001199322">
    <property type="component" value="Unassembled WGS sequence"/>
</dbReference>